<keyword evidence="2" id="KW-1185">Reference proteome</keyword>
<reference evidence="1 2" key="1">
    <citation type="submission" date="2014-06" db="EMBL/GenBank/DDBJ databases">
        <authorList>
            <person name="Bishop-Lilly K.A."/>
            <person name="Broomall S.M."/>
            <person name="Chain P.S."/>
            <person name="Chertkov O."/>
            <person name="Coyne S.R."/>
            <person name="Daligault H.E."/>
            <person name="Davenport K.W."/>
            <person name="Erkkila T."/>
            <person name="Frey K.G."/>
            <person name="Gibbons H.S."/>
            <person name="Gu W."/>
            <person name="Jaissle J."/>
            <person name="Johnson S.L."/>
            <person name="Koroleva G.I."/>
            <person name="Ladner J.T."/>
            <person name="Lo C.-C."/>
            <person name="Minogue T.D."/>
            <person name="Munk C."/>
            <person name="Palacios G.F."/>
            <person name="Redden C.L."/>
            <person name="Rosenzweig C.N."/>
            <person name="Scholz M.B."/>
            <person name="Teshima H."/>
            <person name="Xu Y."/>
        </authorList>
    </citation>
    <scope>NUCLEOTIDE SEQUENCE [LARGE SCALE GENOMIC DNA]</scope>
    <source>
        <strain evidence="1 2">EO147</strain>
    </source>
</reference>
<dbReference type="KEGG" id="bok:DM82_3943"/>
<gene>
    <name evidence="1" type="ORF">DM82_3943</name>
</gene>
<proteinExistence type="predicted"/>
<accession>A0AAI8BEP9</accession>
<evidence type="ECO:0000313" key="1">
    <source>
        <dbReference type="EMBL" id="AIO70843.1"/>
    </source>
</evidence>
<dbReference type="EMBL" id="CP008727">
    <property type="protein sequence ID" value="AIO70843.1"/>
    <property type="molecule type" value="Genomic_DNA"/>
</dbReference>
<name>A0AAI8BEP9_9BURK</name>
<dbReference type="AlphaFoldDB" id="A0AAI8BEP9"/>
<organism evidence="1 2">
    <name type="scientific">Burkholderia oklahomensis</name>
    <dbReference type="NCBI Taxonomy" id="342113"/>
    <lineage>
        <taxon>Bacteria</taxon>
        <taxon>Pseudomonadati</taxon>
        <taxon>Pseudomonadota</taxon>
        <taxon>Betaproteobacteria</taxon>
        <taxon>Burkholderiales</taxon>
        <taxon>Burkholderiaceae</taxon>
        <taxon>Burkholderia</taxon>
        <taxon>pseudomallei group</taxon>
    </lineage>
</organism>
<sequence>MSACRGVSPIALRSARGSRRIRDYLLKFVACSVSHYQTIIEGLLERNIGIEKYFSYVIIKSPFVKRHYPLEALFADRH</sequence>
<dbReference type="Proteomes" id="UP000029424">
    <property type="component" value="Chromosome 2"/>
</dbReference>
<protein>
    <submittedName>
        <fullName evidence="1">AsnC family protein</fullName>
    </submittedName>
</protein>
<evidence type="ECO:0000313" key="2">
    <source>
        <dbReference type="Proteomes" id="UP000029424"/>
    </source>
</evidence>